<evidence type="ECO:0000256" key="7">
    <source>
        <dbReference type="SAM" id="Phobius"/>
    </source>
</evidence>
<feature type="domain" description="Amino acid permease/ SLC12A" evidence="8">
    <location>
        <begin position="92"/>
        <end position="522"/>
    </location>
</feature>
<feature type="transmembrane region" description="Helical" evidence="7">
    <location>
        <begin position="437"/>
        <end position="458"/>
    </location>
</feature>
<dbReference type="GO" id="GO:0006865">
    <property type="term" value="P:amino acid transport"/>
    <property type="evidence" value="ECO:0007669"/>
    <property type="project" value="UniProtKB-KW"/>
</dbReference>
<evidence type="ECO:0000313" key="9">
    <source>
        <dbReference type="EMBL" id="ASC06188.1"/>
    </source>
</evidence>
<dbReference type="GO" id="GO:0016020">
    <property type="term" value="C:membrane"/>
    <property type="evidence" value="ECO:0007669"/>
    <property type="project" value="UniProtKB-SubCell"/>
</dbReference>
<name>A0AAC9X228_ACEPA</name>
<keyword evidence="6 7" id="KW-0472">Membrane</keyword>
<feature type="transmembrane region" description="Helical" evidence="7">
    <location>
        <begin position="202"/>
        <end position="223"/>
    </location>
</feature>
<evidence type="ECO:0000256" key="4">
    <source>
        <dbReference type="ARBA" id="ARBA00022970"/>
    </source>
</evidence>
<dbReference type="Pfam" id="PF00324">
    <property type="entry name" value="AA_permease"/>
    <property type="match status" value="1"/>
</dbReference>
<dbReference type="EMBL" id="CP021922">
    <property type="protein sequence ID" value="ASC06188.1"/>
    <property type="molecule type" value="Genomic_DNA"/>
</dbReference>
<feature type="transmembrane region" description="Helical" evidence="7">
    <location>
        <begin position="317"/>
        <end position="338"/>
    </location>
</feature>
<keyword evidence="3 7" id="KW-0812">Transmembrane</keyword>
<protein>
    <submittedName>
        <fullName evidence="9">L-asparagine permease</fullName>
    </submittedName>
</protein>
<keyword evidence="2" id="KW-0813">Transport</keyword>
<evidence type="ECO:0000259" key="8">
    <source>
        <dbReference type="Pfam" id="PF00324"/>
    </source>
</evidence>
<dbReference type="FunFam" id="1.20.1740.10:FF:000001">
    <property type="entry name" value="Amino acid permease"/>
    <property type="match status" value="1"/>
</dbReference>
<organism evidence="9 10">
    <name type="scientific">Acetobacter pasteurianus subsp. pasteurianus</name>
    <dbReference type="NCBI Taxonomy" id="481145"/>
    <lineage>
        <taxon>Bacteria</taxon>
        <taxon>Pseudomonadati</taxon>
        <taxon>Pseudomonadota</taxon>
        <taxon>Alphaproteobacteria</taxon>
        <taxon>Acetobacterales</taxon>
        <taxon>Acetobacteraceae</taxon>
        <taxon>Acetobacter</taxon>
    </lineage>
</organism>
<dbReference type="AlphaFoldDB" id="A0AAC9X228"/>
<evidence type="ECO:0000256" key="6">
    <source>
        <dbReference type="ARBA" id="ARBA00023136"/>
    </source>
</evidence>
<feature type="transmembrane region" description="Helical" evidence="7">
    <location>
        <begin position="363"/>
        <end position="387"/>
    </location>
</feature>
<dbReference type="Gene3D" id="1.20.1740.10">
    <property type="entry name" value="Amino acid/polyamine transporter I"/>
    <property type="match status" value="1"/>
</dbReference>
<reference evidence="9 10" key="1">
    <citation type="submission" date="2017-06" db="EMBL/GenBank/DDBJ databases">
        <title>Genome sequence of Acetobacter pasteurianus subsp. pasteurianus strain SRCM101468.</title>
        <authorList>
            <person name="Cho S.H."/>
        </authorList>
    </citation>
    <scope>NUCLEOTIDE SEQUENCE [LARGE SCALE GENOMIC DNA]</scope>
    <source>
        <strain evidence="9 10">SRCM101468</strain>
    </source>
</reference>
<keyword evidence="4" id="KW-0029">Amino-acid transport</keyword>
<evidence type="ECO:0000256" key="1">
    <source>
        <dbReference type="ARBA" id="ARBA00004141"/>
    </source>
</evidence>
<dbReference type="GO" id="GO:0055085">
    <property type="term" value="P:transmembrane transport"/>
    <property type="evidence" value="ECO:0007669"/>
    <property type="project" value="InterPro"/>
</dbReference>
<sequence length="561" mass="61072">MTHVYSNKLCAVYFYETPYTSNLRHFDSAMTSLILRLLLLHYRNKVRSIKYIADFALSVVMEIEILDTKTSSSHPLQQTSEGYKQALGKRQIQMISIGGAIGTGLFLGAGSRLQAVGPSLAIVYLVCGIFSFLMLRALGELVMYRPTSGSFVSYALEFLGPRASYVAGALSFFSWAMTGIVDITAIALYMHFWGVFAAVPQWVMALMALMVITSMNLIGVKWFGEMEFWFSLIKVAALLIFLVVGSAVLGLRVPIDGHTTGLQLITEHGGLFPHGALPALALMQGVVFAYFGIEMIGTAAGECQNVREILPSAINNVIWRIIIFYVGTVTLLVLLLPWSSYQAGISPFVTFFSKLGVPGVDSLMNIVVLTAALSSLNSGLYSTGRVLRALALNGSAPRYLTRMNKQSVPAAAILTTVAIYLVGVGLNYLLPSQIFEIVLNMASLGIISTWCFILLCQIKLRQAIKAGRIAPTGFAMPGAPFTSWLSIVFFLCILLLMALDYPTGTMSIAAIPLLAVVLLIGWKTSNQKPHDIVPQTLSSVELTDDADFPCAENNQVSKEHI</sequence>
<feature type="transmembrane region" description="Helical" evidence="7">
    <location>
        <begin position="408"/>
        <end position="431"/>
    </location>
</feature>
<feature type="transmembrane region" description="Helical" evidence="7">
    <location>
        <begin position="92"/>
        <end position="109"/>
    </location>
</feature>
<dbReference type="Proteomes" id="UP000196816">
    <property type="component" value="Chromosome"/>
</dbReference>
<gene>
    <name evidence="9" type="ORF">S101468_01954</name>
</gene>
<comment type="subcellular location">
    <subcellularLocation>
        <location evidence="1">Membrane</location>
        <topology evidence="1">Multi-pass membrane protein</topology>
    </subcellularLocation>
</comment>
<keyword evidence="5 7" id="KW-1133">Transmembrane helix</keyword>
<evidence type="ECO:0000256" key="2">
    <source>
        <dbReference type="ARBA" id="ARBA00022448"/>
    </source>
</evidence>
<evidence type="ECO:0000256" key="3">
    <source>
        <dbReference type="ARBA" id="ARBA00022692"/>
    </source>
</evidence>
<feature type="transmembrane region" description="Helical" evidence="7">
    <location>
        <begin position="479"/>
        <end position="499"/>
    </location>
</feature>
<evidence type="ECO:0000256" key="5">
    <source>
        <dbReference type="ARBA" id="ARBA00022989"/>
    </source>
</evidence>
<feature type="transmembrane region" description="Helical" evidence="7">
    <location>
        <begin position="165"/>
        <end position="190"/>
    </location>
</feature>
<feature type="transmembrane region" description="Helical" evidence="7">
    <location>
        <begin position="121"/>
        <end position="144"/>
    </location>
</feature>
<evidence type="ECO:0000313" key="10">
    <source>
        <dbReference type="Proteomes" id="UP000196816"/>
    </source>
</evidence>
<feature type="transmembrane region" description="Helical" evidence="7">
    <location>
        <begin position="235"/>
        <end position="255"/>
    </location>
</feature>
<accession>A0AAC9X228</accession>
<dbReference type="InterPro" id="IPR004841">
    <property type="entry name" value="AA-permease/SLC12A_dom"/>
</dbReference>
<feature type="transmembrane region" description="Helical" evidence="7">
    <location>
        <begin position="275"/>
        <end position="296"/>
    </location>
</feature>
<dbReference type="PANTHER" id="PTHR43495">
    <property type="entry name" value="GABA PERMEASE"/>
    <property type="match status" value="1"/>
</dbReference>
<dbReference type="PANTHER" id="PTHR43495:SF1">
    <property type="entry name" value="L-ASPARAGINE PERMEASE"/>
    <property type="match status" value="1"/>
</dbReference>
<proteinExistence type="predicted"/>
<feature type="transmembrane region" description="Helical" evidence="7">
    <location>
        <begin position="505"/>
        <end position="522"/>
    </location>
</feature>